<sequence length="53" mass="5892">SSNGYAFLAIIASYITNNGKLEEILIDFQELLGEHSGENMADVVWNTLKKYGL</sequence>
<keyword evidence="2" id="KW-1185">Reference proteome</keyword>
<proteinExistence type="predicted"/>
<protein>
    <submittedName>
        <fullName evidence="1">Uncharacterized protein</fullName>
    </submittedName>
</protein>
<evidence type="ECO:0000313" key="2">
    <source>
        <dbReference type="Proteomes" id="UP000799118"/>
    </source>
</evidence>
<dbReference type="EMBL" id="ML769682">
    <property type="protein sequence ID" value="KAE9389813.1"/>
    <property type="molecule type" value="Genomic_DNA"/>
</dbReference>
<feature type="non-terminal residue" evidence="1">
    <location>
        <position position="1"/>
    </location>
</feature>
<organism evidence="1 2">
    <name type="scientific">Gymnopus androsaceus JB14</name>
    <dbReference type="NCBI Taxonomy" id="1447944"/>
    <lineage>
        <taxon>Eukaryota</taxon>
        <taxon>Fungi</taxon>
        <taxon>Dikarya</taxon>
        <taxon>Basidiomycota</taxon>
        <taxon>Agaricomycotina</taxon>
        <taxon>Agaricomycetes</taxon>
        <taxon>Agaricomycetidae</taxon>
        <taxon>Agaricales</taxon>
        <taxon>Marasmiineae</taxon>
        <taxon>Omphalotaceae</taxon>
        <taxon>Gymnopus</taxon>
    </lineage>
</organism>
<dbReference type="Proteomes" id="UP000799118">
    <property type="component" value="Unassembled WGS sequence"/>
</dbReference>
<dbReference type="OrthoDB" id="3259198at2759"/>
<feature type="non-terminal residue" evidence="1">
    <location>
        <position position="53"/>
    </location>
</feature>
<reference evidence="1" key="1">
    <citation type="journal article" date="2019" name="Environ. Microbiol.">
        <title>Fungal ecological strategies reflected in gene transcription - a case study of two litter decomposers.</title>
        <authorList>
            <person name="Barbi F."/>
            <person name="Kohler A."/>
            <person name="Barry K."/>
            <person name="Baskaran P."/>
            <person name="Daum C."/>
            <person name="Fauchery L."/>
            <person name="Ihrmark K."/>
            <person name="Kuo A."/>
            <person name="LaButti K."/>
            <person name="Lipzen A."/>
            <person name="Morin E."/>
            <person name="Grigoriev I.V."/>
            <person name="Henrissat B."/>
            <person name="Lindahl B."/>
            <person name="Martin F."/>
        </authorList>
    </citation>
    <scope>NUCLEOTIDE SEQUENCE</scope>
    <source>
        <strain evidence="1">JB14</strain>
    </source>
</reference>
<name>A0A6A4GWK0_9AGAR</name>
<dbReference type="AlphaFoldDB" id="A0A6A4GWK0"/>
<accession>A0A6A4GWK0</accession>
<evidence type="ECO:0000313" key="1">
    <source>
        <dbReference type="EMBL" id="KAE9389813.1"/>
    </source>
</evidence>
<gene>
    <name evidence="1" type="ORF">BT96DRAFT_755555</name>
</gene>